<proteinExistence type="predicted"/>
<comment type="caution">
    <text evidence="1">The sequence shown here is derived from an EMBL/GenBank/DDBJ whole genome shotgun (WGS) entry which is preliminary data.</text>
</comment>
<evidence type="ECO:0000313" key="1">
    <source>
        <dbReference type="EMBL" id="KRG09710.1"/>
    </source>
</evidence>
<sequence>MDTGLYLDQELLELSQDQIDTVFAGYYEENANGNFYEMKKVVLAKIDEKWKEVLSVIALICMNKVKYIATIPFLIRIIGGTLLNLQIVI</sequence>
<gene>
    <name evidence="1" type="ORF">ACA29_20995</name>
</gene>
<name>A0A0Q9XYH9_9BACI</name>
<evidence type="ECO:0000313" key="2">
    <source>
        <dbReference type="Proteomes" id="UP000053881"/>
    </source>
</evidence>
<reference evidence="1 2" key="1">
    <citation type="submission" date="2015-06" db="EMBL/GenBank/DDBJ databases">
        <title>Genome sequencing project of Bacillus galactosidilyticus PL133.</title>
        <authorList>
            <person name="Gaiero J."/>
            <person name="Nicol R."/>
            <person name="Habash M."/>
        </authorList>
    </citation>
    <scope>NUCLEOTIDE SEQUENCE [LARGE SCALE GENOMIC DNA]</scope>
    <source>
        <strain evidence="1 2">PL133</strain>
    </source>
</reference>
<accession>A0A0Q9XYH9</accession>
<dbReference type="PATRIC" id="fig|217031.4.peg.7130"/>
<dbReference type="AlphaFoldDB" id="A0A0Q9XYH9"/>
<dbReference type="Proteomes" id="UP000053881">
    <property type="component" value="Unassembled WGS sequence"/>
</dbReference>
<protein>
    <submittedName>
        <fullName evidence="1">Uncharacterized protein</fullName>
    </submittedName>
</protein>
<organism evidence="1 2">
    <name type="scientific">Lederbergia galactosidilytica</name>
    <dbReference type="NCBI Taxonomy" id="217031"/>
    <lineage>
        <taxon>Bacteria</taxon>
        <taxon>Bacillati</taxon>
        <taxon>Bacillota</taxon>
        <taxon>Bacilli</taxon>
        <taxon>Bacillales</taxon>
        <taxon>Bacillaceae</taxon>
        <taxon>Lederbergia</taxon>
    </lineage>
</organism>
<dbReference type="EMBL" id="LGPB01000137">
    <property type="protein sequence ID" value="KRG09710.1"/>
    <property type="molecule type" value="Genomic_DNA"/>
</dbReference>